<evidence type="ECO:0000256" key="3">
    <source>
        <dbReference type="ARBA" id="ARBA00018192"/>
    </source>
</evidence>
<keyword evidence="8 14" id="KW-0249">Electron transport</keyword>
<keyword evidence="11" id="KW-0472">Membrane</keyword>
<reference evidence="15" key="1">
    <citation type="submission" date="2021-11" db="EMBL/GenBank/DDBJ databases">
        <authorList>
            <person name="Schell T."/>
        </authorList>
    </citation>
    <scope>NUCLEOTIDE SEQUENCE</scope>
    <source>
        <strain evidence="15">M5</strain>
    </source>
</reference>
<keyword evidence="5 14" id="KW-0679">Respiratory chain</keyword>
<evidence type="ECO:0000256" key="4">
    <source>
        <dbReference type="ARBA" id="ARBA00022448"/>
    </source>
</evidence>
<evidence type="ECO:0000256" key="9">
    <source>
        <dbReference type="ARBA" id="ARBA00022989"/>
    </source>
</evidence>
<comment type="function">
    <text evidence="14">Complex I functions in the transfer of electrons from NADH to the respiratory chain. Accessory subunit of the mitochondrial membrane respiratory chain NADH dehydrogenase (Complex I), that is believed not to be involved in catalysis.</text>
</comment>
<protein>
    <recommendedName>
        <fullName evidence="3 14">NADH dehydrogenase [ubiquinone] 1 alpha subcomplex subunit 13</fullName>
    </recommendedName>
</protein>
<keyword evidence="9" id="KW-1133">Transmembrane helix</keyword>
<organism evidence="15 16">
    <name type="scientific">Daphnia galeata</name>
    <dbReference type="NCBI Taxonomy" id="27404"/>
    <lineage>
        <taxon>Eukaryota</taxon>
        <taxon>Metazoa</taxon>
        <taxon>Ecdysozoa</taxon>
        <taxon>Arthropoda</taxon>
        <taxon>Crustacea</taxon>
        <taxon>Branchiopoda</taxon>
        <taxon>Diplostraca</taxon>
        <taxon>Cladocera</taxon>
        <taxon>Anomopoda</taxon>
        <taxon>Daphniidae</taxon>
        <taxon>Daphnia</taxon>
    </lineage>
</organism>
<evidence type="ECO:0000313" key="15">
    <source>
        <dbReference type="EMBL" id="CAH0109688.1"/>
    </source>
</evidence>
<proteinExistence type="inferred from homology"/>
<evidence type="ECO:0000256" key="10">
    <source>
        <dbReference type="ARBA" id="ARBA00023128"/>
    </source>
</evidence>
<dbReference type="Pfam" id="PF06212">
    <property type="entry name" value="GRIM-19"/>
    <property type="match status" value="1"/>
</dbReference>
<dbReference type="InterPro" id="IPR009346">
    <property type="entry name" value="GRIM-19"/>
</dbReference>
<evidence type="ECO:0000256" key="6">
    <source>
        <dbReference type="ARBA" id="ARBA00022692"/>
    </source>
</evidence>
<keyword evidence="4 14" id="KW-0813">Transport</keyword>
<comment type="caution">
    <text evidence="15">The sequence shown here is derived from an EMBL/GenBank/DDBJ whole genome shotgun (WGS) entry which is preliminary data.</text>
</comment>
<accession>A0A8J2RZJ1</accession>
<evidence type="ECO:0000256" key="2">
    <source>
        <dbReference type="ARBA" id="ARBA00007312"/>
    </source>
</evidence>
<comment type="function">
    <text evidence="12">Accessory subunit of the mitochondrial membrane respiratory chain NADH dehydrogenase (Complex I), that is believed not to be involved in catalysis. Complex I functions in the transfer of electrons from NADH to the respiratory chain. The immediate electron acceptor for the enzyme is believed to be ubiquinone. Involved in the interferon/all-trans-retinoic acid (IFN/RA) induced cell death. This apoptotic activity is inhibited by interaction with viral IRF1. Prevents the transactivation of STAT3 target genes. May play a role in CARD15-mediated innate mucosal responses and serve to regulate intestinal epithelial cell responses to microbes.</text>
</comment>
<dbReference type="Proteomes" id="UP000789390">
    <property type="component" value="Unassembled WGS sequence"/>
</dbReference>
<keyword evidence="10 14" id="KW-0496">Mitochondrion</keyword>
<dbReference type="GO" id="GO:0005743">
    <property type="term" value="C:mitochondrial inner membrane"/>
    <property type="evidence" value="ECO:0007669"/>
    <property type="project" value="UniProtKB-SubCell"/>
</dbReference>
<dbReference type="AlphaFoldDB" id="A0A8J2RZJ1"/>
<comment type="subcellular location">
    <subcellularLocation>
        <location evidence="1 14">Mitochondrion inner membrane</location>
        <topology evidence="1 14">Single-pass membrane protein</topology>
        <orientation evidence="1 14">Matrix side</orientation>
    </subcellularLocation>
</comment>
<comment type="similarity">
    <text evidence="2 14">Belongs to the complex I NDUFA13 subunit family.</text>
</comment>
<evidence type="ECO:0000313" key="16">
    <source>
        <dbReference type="Proteomes" id="UP000789390"/>
    </source>
</evidence>
<evidence type="ECO:0000256" key="7">
    <source>
        <dbReference type="ARBA" id="ARBA00022792"/>
    </source>
</evidence>
<evidence type="ECO:0000256" key="14">
    <source>
        <dbReference type="RuleBase" id="RU368034"/>
    </source>
</evidence>
<gene>
    <name evidence="15" type="ORF">DGAL_LOCUS13172</name>
</gene>
<dbReference type="EMBL" id="CAKKLH010000294">
    <property type="protein sequence ID" value="CAH0109688.1"/>
    <property type="molecule type" value="Genomic_DNA"/>
</dbReference>
<dbReference type="PANTHER" id="PTHR12966:SF0">
    <property type="entry name" value="NADH DEHYDROGENASE [UBIQUINONE] 1 ALPHA SUBCOMPLEX SUBUNIT 13"/>
    <property type="match status" value="1"/>
</dbReference>
<evidence type="ECO:0000256" key="8">
    <source>
        <dbReference type="ARBA" id="ARBA00022982"/>
    </source>
</evidence>
<comment type="subunit">
    <text evidence="13">Complex I is composed of 45 different subunits. Interacts with CARD15, but not with CARD4. Interacts with STAT3, but not with STAT1, STAT2 and STAT5A. Interacts with OLFM4.</text>
</comment>
<keyword evidence="16" id="KW-1185">Reference proteome</keyword>
<evidence type="ECO:0000256" key="11">
    <source>
        <dbReference type="ARBA" id="ARBA00023136"/>
    </source>
</evidence>
<evidence type="ECO:0000256" key="1">
    <source>
        <dbReference type="ARBA" id="ARBA00004298"/>
    </source>
</evidence>
<dbReference type="GO" id="GO:0045271">
    <property type="term" value="C:respiratory chain complex I"/>
    <property type="evidence" value="ECO:0007669"/>
    <property type="project" value="UniProtKB-UniRule"/>
</dbReference>
<name>A0A8J2RZJ1_9CRUS</name>
<keyword evidence="6" id="KW-0812">Transmembrane</keyword>
<evidence type="ECO:0000256" key="5">
    <source>
        <dbReference type="ARBA" id="ARBA00022660"/>
    </source>
</evidence>
<dbReference type="PANTHER" id="PTHR12966">
    <property type="entry name" value="NADH DEHYDROGENASE UBIQUINONE 1 ALPHA SUBCOMPLEX SUBUNIT 13"/>
    <property type="match status" value="1"/>
</dbReference>
<keyword evidence="7 14" id="KW-0999">Mitochondrion inner membrane</keyword>
<evidence type="ECO:0000256" key="12">
    <source>
        <dbReference type="ARBA" id="ARBA00045908"/>
    </source>
</evidence>
<sequence length="151" mass="17615">MDATIKQELPPPGGYEKIKYARNPAKSYFRGGRLLAGFILFNGCTTYYYFNHIYPGILHHRTEKTSAHLATLPMLMAEHDRAYLKHCRAMRDEEEKLMANVPGWEVGKWNGQPIYKTLDKDTFVGPQLSEYYCHAPYWDFLKKAHEEQIQV</sequence>
<dbReference type="OrthoDB" id="3308at2759"/>
<evidence type="ECO:0000256" key="13">
    <source>
        <dbReference type="ARBA" id="ARBA00046797"/>
    </source>
</evidence>